<dbReference type="Proteomes" id="UP001519332">
    <property type="component" value="Unassembled WGS sequence"/>
</dbReference>
<protein>
    <recommendedName>
        <fullName evidence="3">XRE family transcriptional regulator</fullName>
    </recommendedName>
</protein>
<organism evidence="1 2">
    <name type="scientific">Kibdelosporangium banguiense</name>
    <dbReference type="NCBI Taxonomy" id="1365924"/>
    <lineage>
        <taxon>Bacteria</taxon>
        <taxon>Bacillati</taxon>
        <taxon>Actinomycetota</taxon>
        <taxon>Actinomycetes</taxon>
        <taxon>Pseudonocardiales</taxon>
        <taxon>Pseudonocardiaceae</taxon>
        <taxon>Kibdelosporangium</taxon>
    </lineage>
</organism>
<dbReference type="RefSeq" id="WP_209640719.1">
    <property type="nucleotide sequence ID" value="NZ_JAGINW010000001.1"/>
</dbReference>
<proteinExistence type="predicted"/>
<comment type="caution">
    <text evidence="1">The sequence shown here is derived from an EMBL/GenBank/DDBJ whole genome shotgun (WGS) entry which is preliminary data.</text>
</comment>
<evidence type="ECO:0000313" key="2">
    <source>
        <dbReference type="Proteomes" id="UP001519332"/>
    </source>
</evidence>
<keyword evidence="2" id="KW-1185">Reference proteome</keyword>
<evidence type="ECO:0000313" key="1">
    <source>
        <dbReference type="EMBL" id="MBP2323801.1"/>
    </source>
</evidence>
<accession>A0ABS4TIX9</accession>
<sequence length="381" mass="41439">MTPTPNSSTSTAVIRRFPLLGRPRPSCPSLPERVQEIADIAYAAGQDDTDELAEGAHALNKAALIASDCGLPDLARDLCWQHIDLYRAATRPLTVLQARHMLEPVLNLARLQLRVRDGDQALRLLTAMFQAIRSNTDLLVDESTLPLADLSGTRAEHHKMHEWVWLHLVGDGIRALALAGRWDDAVAHAHAHRGIGLHLMEGRQATIVARCVNGDLTGARAALADSTPQQPWELQVAACLTVMCTNTDSTSRRRDVTAMITRFVEHQPMPGYAFFRAQLGLTVTTLADTIDPDAAGRVLAQVTDEVIESGDGYAAREILRYHDTQAAVTGRQCAALTDLLDASGLGAGTLPEPLRQSLLDSTRVAAQALRASLRRSERPTM</sequence>
<gene>
    <name evidence="1" type="ORF">JOF56_004186</name>
</gene>
<name>A0ABS4TIX9_9PSEU</name>
<reference evidence="1 2" key="1">
    <citation type="submission" date="2021-03" db="EMBL/GenBank/DDBJ databases">
        <title>Sequencing the genomes of 1000 actinobacteria strains.</title>
        <authorList>
            <person name="Klenk H.-P."/>
        </authorList>
    </citation>
    <scope>NUCLEOTIDE SEQUENCE [LARGE SCALE GENOMIC DNA]</scope>
    <source>
        <strain evidence="1 2">DSM 46670</strain>
    </source>
</reference>
<dbReference type="EMBL" id="JAGINW010000001">
    <property type="protein sequence ID" value="MBP2323801.1"/>
    <property type="molecule type" value="Genomic_DNA"/>
</dbReference>
<evidence type="ECO:0008006" key="3">
    <source>
        <dbReference type="Google" id="ProtNLM"/>
    </source>
</evidence>